<evidence type="ECO:0000256" key="3">
    <source>
        <dbReference type="SAM" id="MobiDB-lite"/>
    </source>
</evidence>
<evidence type="ECO:0000256" key="4">
    <source>
        <dbReference type="SAM" id="SignalP"/>
    </source>
</evidence>
<feature type="region of interest" description="Disordered" evidence="3">
    <location>
        <begin position="189"/>
        <end position="262"/>
    </location>
</feature>
<feature type="signal peptide" evidence="4">
    <location>
        <begin position="1"/>
        <end position="30"/>
    </location>
</feature>
<evidence type="ECO:0000313" key="6">
    <source>
        <dbReference type="Proteomes" id="UP000530424"/>
    </source>
</evidence>
<keyword evidence="2" id="KW-0964">Secreted</keyword>
<dbReference type="Proteomes" id="UP000530424">
    <property type="component" value="Unassembled WGS sequence"/>
</dbReference>
<sequence>MKIMLPVTGSVVLGAALTSSALVGVTAAHAATPRCQGVQATIVGTSGSDTLAGTNGRDVIWAGGGNDNVSARGGDDLVCAGGGADEVHAGNGADRILGESGGDELDSSTGHDDVVSGGSGDDTLIGGSDEARLDGGTGDDTLTGNEAGVVLEGGADDDRLLSRWPGVVLHGGDGDDYIDGHWNRDADIDGGAGNDTIEAGGGLDGSPAKPVRGGSGNDEILGQGSRDYVDAGPGNDTVDLGDGDGGWAQGGTGNDTMTTGETKDTALFGGAGKDRLTLVEVGSMADGGADDDVLTGSLWDDQLDGGDGSDTARAGEGDDALTGGDGNDSLFGEEGADTCSGGAGTDTCDGGPLGTPAPSSEDPDLCQSDVETKINCRGDSGDWTGTADGTLVHSGGVTETWSATIDMDEQAAGYYWLGDADIAWTVSGTSASGCVYDGAATLDGRAEMAHFDWEGEYSVSLWRTTVTAEVVIDCPHAEPETIVYNPMNTNAAEADDQALPQGPVTELSGTATYVPMNAPEGTATWSWELQRAS</sequence>
<name>A0A853C4U4_9ACTN</name>
<evidence type="ECO:0000256" key="1">
    <source>
        <dbReference type="ARBA" id="ARBA00004613"/>
    </source>
</evidence>
<dbReference type="GO" id="GO:0005576">
    <property type="term" value="C:extracellular region"/>
    <property type="evidence" value="ECO:0007669"/>
    <property type="project" value="UniProtKB-SubCell"/>
</dbReference>
<dbReference type="PANTHER" id="PTHR38340">
    <property type="entry name" value="S-LAYER PROTEIN"/>
    <property type="match status" value="1"/>
</dbReference>
<dbReference type="AlphaFoldDB" id="A0A853C4U4"/>
<accession>A0A853C4U4</accession>
<dbReference type="PRINTS" id="PR00313">
    <property type="entry name" value="CABNDNGRPT"/>
</dbReference>
<keyword evidence="6" id="KW-1185">Reference proteome</keyword>
<comment type="caution">
    <text evidence="5">The sequence shown here is derived from an EMBL/GenBank/DDBJ whole genome shotgun (WGS) entry which is preliminary data.</text>
</comment>
<dbReference type="SUPFAM" id="SSF51120">
    <property type="entry name" value="beta-Roll"/>
    <property type="match status" value="2"/>
</dbReference>
<protein>
    <submittedName>
        <fullName evidence="5">Ca2+-binding RTX toxin-like protein</fullName>
    </submittedName>
</protein>
<feature type="region of interest" description="Disordered" evidence="3">
    <location>
        <begin position="293"/>
        <end position="365"/>
    </location>
</feature>
<dbReference type="PANTHER" id="PTHR38340:SF1">
    <property type="entry name" value="S-LAYER PROTEIN"/>
    <property type="match status" value="1"/>
</dbReference>
<reference evidence="5 6" key="1">
    <citation type="submission" date="2020-07" db="EMBL/GenBank/DDBJ databases">
        <title>Sequencing the genomes of 1000 actinobacteria strains.</title>
        <authorList>
            <person name="Klenk H.-P."/>
        </authorList>
    </citation>
    <scope>NUCLEOTIDE SEQUENCE [LARGE SCALE GENOMIC DNA]</scope>
    <source>
        <strain evidence="5 6">DSM 103833</strain>
    </source>
</reference>
<keyword evidence="4" id="KW-0732">Signal</keyword>
<evidence type="ECO:0000313" key="5">
    <source>
        <dbReference type="EMBL" id="NYJ02171.1"/>
    </source>
</evidence>
<feature type="compositionally biased region" description="Gly residues" evidence="3">
    <location>
        <begin position="243"/>
        <end position="253"/>
    </location>
</feature>
<proteinExistence type="predicted"/>
<dbReference type="Gene3D" id="2.150.10.10">
    <property type="entry name" value="Serralysin-like metalloprotease, C-terminal"/>
    <property type="match status" value="3"/>
</dbReference>
<gene>
    <name evidence="5" type="ORF">HNR19_002869</name>
</gene>
<comment type="subcellular location">
    <subcellularLocation>
        <location evidence="1">Secreted</location>
    </subcellularLocation>
</comment>
<feature type="region of interest" description="Disordered" evidence="3">
    <location>
        <begin position="97"/>
        <end position="146"/>
    </location>
</feature>
<dbReference type="InterPro" id="IPR011049">
    <property type="entry name" value="Serralysin-like_metalloprot_C"/>
</dbReference>
<dbReference type="EMBL" id="JACCFP010000001">
    <property type="protein sequence ID" value="NYJ02171.1"/>
    <property type="molecule type" value="Genomic_DNA"/>
</dbReference>
<dbReference type="Pfam" id="PF00353">
    <property type="entry name" value="HemolysinCabind"/>
    <property type="match status" value="7"/>
</dbReference>
<feature type="chain" id="PRO_5032385224" evidence="4">
    <location>
        <begin position="31"/>
        <end position="533"/>
    </location>
</feature>
<dbReference type="InterPro" id="IPR050557">
    <property type="entry name" value="RTX_toxin/Mannuronan_C5-epim"/>
</dbReference>
<dbReference type="GO" id="GO:0005509">
    <property type="term" value="F:calcium ion binding"/>
    <property type="evidence" value="ECO:0007669"/>
    <property type="project" value="InterPro"/>
</dbReference>
<evidence type="ECO:0000256" key="2">
    <source>
        <dbReference type="ARBA" id="ARBA00022525"/>
    </source>
</evidence>
<organism evidence="5 6">
    <name type="scientific">Nocardioides thalensis</name>
    <dbReference type="NCBI Taxonomy" id="1914755"/>
    <lineage>
        <taxon>Bacteria</taxon>
        <taxon>Bacillati</taxon>
        <taxon>Actinomycetota</taxon>
        <taxon>Actinomycetes</taxon>
        <taxon>Propionibacteriales</taxon>
        <taxon>Nocardioidaceae</taxon>
        <taxon>Nocardioides</taxon>
    </lineage>
</organism>
<dbReference type="InterPro" id="IPR001343">
    <property type="entry name" value="Hemolysn_Ca-bd"/>
</dbReference>